<feature type="transmembrane region" description="Helical" evidence="1">
    <location>
        <begin position="43"/>
        <end position="62"/>
    </location>
</feature>
<name>A0A422N0N4_9TRYP</name>
<protein>
    <submittedName>
        <fullName evidence="2">Uncharacterized protein</fullName>
    </submittedName>
</protein>
<dbReference type="Proteomes" id="UP000284403">
    <property type="component" value="Unassembled WGS sequence"/>
</dbReference>
<reference evidence="2 3" key="1">
    <citation type="journal article" date="2018" name="BMC Genomics">
        <title>Genomic comparison of Trypanosoma conorhini and Trypanosoma rangeli to Trypanosoma cruzi strains of high and low virulence.</title>
        <authorList>
            <person name="Bradwell K.R."/>
            <person name="Koparde V.N."/>
            <person name="Matveyev A.V."/>
            <person name="Serrano M.G."/>
            <person name="Alves J.M."/>
            <person name="Parikh H."/>
            <person name="Huang B."/>
            <person name="Lee V."/>
            <person name="Espinosa-Alvarez O."/>
            <person name="Ortiz P.A."/>
            <person name="Costa-Martins A.G."/>
            <person name="Teixeira M.M."/>
            <person name="Buck G.A."/>
        </authorList>
    </citation>
    <scope>NUCLEOTIDE SEQUENCE [LARGE SCALE GENOMIC DNA]</scope>
    <source>
        <strain evidence="2 3">025E</strain>
    </source>
</reference>
<evidence type="ECO:0000256" key="1">
    <source>
        <dbReference type="SAM" id="Phobius"/>
    </source>
</evidence>
<keyword evidence="1" id="KW-1133">Transmembrane helix</keyword>
<keyword evidence="1" id="KW-0472">Membrane</keyword>
<keyword evidence="3" id="KW-1185">Reference proteome</keyword>
<organism evidence="2 3">
    <name type="scientific">Trypanosoma conorhini</name>
    <dbReference type="NCBI Taxonomy" id="83891"/>
    <lineage>
        <taxon>Eukaryota</taxon>
        <taxon>Discoba</taxon>
        <taxon>Euglenozoa</taxon>
        <taxon>Kinetoplastea</taxon>
        <taxon>Metakinetoplastina</taxon>
        <taxon>Trypanosomatida</taxon>
        <taxon>Trypanosomatidae</taxon>
        <taxon>Trypanosoma</taxon>
    </lineage>
</organism>
<evidence type="ECO:0000313" key="2">
    <source>
        <dbReference type="EMBL" id="RNE99021.1"/>
    </source>
</evidence>
<gene>
    <name evidence="2" type="ORF">Tco025E_09104</name>
</gene>
<sequence>MQQLRDSWSADAMTKGDRDNMSERIHREHRYHPEEFRRHHIKVAGFLTIPALLFGSFAGYYYHTGRFLWQGDPQYVLNMIRQLDTSPRSKLHAYRLEGTEELPAHVKAYRERNWEKRLALEGGIHGERGKEHEGGVA</sequence>
<dbReference type="GeneID" id="40322715"/>
<dbReference type="AlphaFoldDB" id="A0A422N0N4"/>
<proteinExistence type="predicted"/>
<comment type="caution">
    <text evidence="2">The sequence shown here is derived from an EMBL/GenBank/DDBJ whole genome shotgun (WGS) entry which is preliminary data.</text>
</comment>
<evidence type="ECO:0000313" key="3">
    <source>
        <dbReference type="Proteomes" id="UP000284403"/>
    </source>
</evidence>
<dbReference type="EMBL" id="MKKU01000987">
    <property type="protein sequence ID" value="RNE99021.1"/>
    <property type="molecule type" value="Genomic_DNA"/>
</dbReference>
<dbReference type="OrthoDB" id="263382at2759"/>
<keyword evidence="1" id="KW-0812">Transmembrane</keyword>
<dbReference type="RefSeq" id="XP_029223952.1">
    <property type="nucleotide sequence ID" value="XM_029375930.1"/>
</dbReference>
<accession>A0A422N0N4</accession>